<dbReference type="Proteomes" id="UP000790787">
    <property type="component" value="Chromosome 7"/>
</dbReference>
<name>A0AC58RPL5_TOBAC</name>
<evidence type="ECO:0000313" key="1">
    <source>
        <dbReference type="Proteomes" id="UP000790787"/>
    </source>
</evidence>
<protein>
    <submittedName>
        <fullName evidence="2">Uncharacterized protein LOC142162233</fullName>
    </submittedName>
</protein>
<keyword evidence="1" id="KW-1185">Reference proteome</keyword>
<dbReference type="RefSeq" id="XP_075074661.1">
    <property type="nucleotide sequence ID" value="XM_075218560.1"/>
</dbReference>
<accession>A0AC58RPL5</accession>
<gene>
    <name evidence="2" type="primary">LOC142162233</name>
</gene>
<reference evidence="1" key="1">
    <citation type="journal article" date="2014" name="Nat. Commun.">
        <title>The tobacco genome sequence and its comparison with those of tomato and potato.</title>
        <authorList>
            <person name="Sierro N."/>
            <person name="Battey J.N."/>
            <person name="Ouadi S."/>
            <person name="Bakaher N."/>
            <person name="Bovet L."/>
            <person name="Willig A."/>
            <person name="Goepfert S."/>
            <person name="Peitsch M.C."/>
            <person name="Ivanov N.V."/>
        </authorList>
    </citation>
    <scope>NUCLEOTIDE SEQUENCE [LARGE SCALE GENOMIC DNA]</scope>
</reference>
<evidence type="ECO:0000313" key="2">
    <source>
        <dbReference type="RefSeq" id="XP_075074661.1"/>
    </source>
</evidence>
<proteinExistence type="predicted"/>
<organism evidence="1 2">
    <name type="scientific">Nicotiana tabacum</name>
    <name type="common">Common tobacco</name>
    <dbReference type="NCBI Taxonomy" id="4097"/>
    <lineage>
        <taxon>Eukaryota</taxon>
        <taxon>Viridiplantae</taxon>
        <taxon>Streptophyta</taxon>
        <taxon>Embryophyta</taxon>
        <taxon>Tracheophyta</taxon>
        <taxon>Spermatophyta</taxon>
        <taxon>Magnoliopsida</taxon>
        <taxon>eudicotyledons</taxon>
        <taxon>Gunneridae</taxon>
        <taxon>Pentapetalae</taxon>
        <taxon>asterids</taxon>
        <taxon>lamiids</taxon>
        <taxon>Solanales</taxon>
        <taxon>Solanaceae</taxon>
        <taxon>Nicotianoideae</taxon>
        <taxon>Nicotianeae</taxon>
        <taxon>Nicotiana</taxon>
    </lineage>
</organism>
<reference evidence="2" key="2">
    <citation type="submission" date="2025-08" db="UniProtKB">
        <authorList>
            <consortium name="RefSeq"/>
        </authorList>
    </citation>
    <scope>IDENTIFICATION</scope>
    <source>
        <tissue evidence="2">Leaf</tissue>
    </source>
</reference>
<sequence length="197" mass="23046">MRERFDKVNISRVYQLQKAIETITQGTYNVLVYFSKLKNLWDEFDSIVPPPCDCSRSKNFIEFMQKQKVLKFLMGLNDNYEQARRQILKTSPTSIINKAYAMLIKRESQRSVANAFVVGEGIDLVALLTGKGGNYQNYQKPKRNWNIQCDFCHMKGHTKEGCYKIIGYPQDFKNKKKGNTNTTYNVQVENLEKYQRQ</sequence>